<keyword evidence="3" id="KW-1003">Cell membrane</keyword>
<dbReference type="Gene3D" id="1.10.287.1260">
    <property type="match status" value="1"/>
</dbReference>
<dbReference type="InterPro" id="IPR052702">
    <property type="entry name" value="MscS-like_channel"/>
</dbReference>
<keyword evidence="6 7" id="KW-0472">Membrane</keyword>
<dbReference type="EMBL" id="BMEO01000001">
    <property type="protein sequence ID" value="GGF85930.1"/>
    <property type="molecule type" value="Genomic_DNA"/>
</dbReference>
<evidence type="ECO:0000259" key="9">
    <source>
        <dbReference type="Pfam" id="PF21082"/>
    </source>
</evidence>
<feature type="transmembrane region" description="Helical" evidence="7">
    <location>
        <begin position="65"/>
        <end position="84"/>
    </location>
</feature>
<dbReference type="Proteomes" id="UP000605253">
    <property type="component" value="Unassembled WGS sequence"/>
</dbReference>
<dbReference type="PANTHER" id="PTHR30347">
    <property type="entry name" value="POTASSIUM CHANNEL RELATED"/>
    <property type="match status" value="1"/>
</dbReference>
<reference evidence="10" key="1">
    <citation type="journal article" date="2014" name="Int. J. Syst. Evol. Microbiol.">
        <title>Complete genome sequence of Corynebacterium casei LMG S-19264T (=DSM 44701T), isolated from a smear-ripened cheese.</title>
        <authorList>
            <consortium name="US DOE Joint Genome Institute (JGI-PGF)"/>
            <person name="Walter F."/>
            <person name="Albersmeier A."/>
            <person name="Kalinowski J."/>
            <person name="Ruckert C."/>
        </authorList>
    </citation>
    <scope>NUCLEOTIDE SEQUENCE</scope>
    <source>
        <strain evidence="10">CGMCC 1.12181</strain>
    </source>
</reference>
<dbReference type="InterPro" id="IPR023408">
    <property type="entry name" value="MscS_beta-dom_sf"/>
</dbReference>
<keyword evidence="11" id="KW-1185">Reference proteome</keyword>
<proteinExistence type="inferred from homology"/>
<organism evidence="10 11">
    <name type="scientific">Marinicella pacifica</name>
    <dbReference type="NCBI Taxonomy" id="1171543"/>
    <lineage>
        <taxon>Bacteria</taxon>
        <taxon>Pseudomonadati</taxon>
        <taxon>Pseudomonadota</taxon>
        <taxon>Gammaproteobacteria</taxon>
        <taxon>Lysobacterales</taxon>
        <taxon>Marinicellaceae</taxon>
        <taxon>Marinicella</taxon>
    </lineage>
</organism>
<sequence length="291" mass="32807">MMDFLNKTAFSLSATQVITWGQIVYALLFLVIAWFLSRLMAYLVVKKLLSSLRISADSRAVIQRVLFFVLLILVLLTVLTYLGIPLATFAFISGAVAIGFGFGAKNIIENFLSGWILMSERPIRINDVVEINGLIGRIMTVGHRSTLIKRNDGADIVVPNSQVLESRLVNWTLHDPYIRTSVRVGVAYGSDVQKVRSVLLAVMSEHEWVQKEPEPVVVFEDFADSALLFDVFFWVSMDSGREMRLIRSDVRFLIEQKFKDAGIVVAFPQRDVHVNFTNPQQLAGLSERSHD</sequence>
<reference evidence="10" key="2">
    <citation type="submission" date="2020-09" db="EMBL/GenBank/DDBJ databases">
        <authorList>
            <person name="Sun Q."/>
            <person name="Zhou Y."/>
        </authorList>
    </citation>
    <scope>NUCLEOTIDE SEQUENCE</scope>
    <source>
        <strain evidence="10">CGMCC 1.12181</strain>
    </source>
</reference>
<dbReference type="InterPro" id="IPR011066">
    <property type="entry name" value="MscS_channel_C_sf"/>
</dbReference>
<comment type="similarity">
    <text evidence="2">Belongs to the MscS (TC 1.A.23) family.</text>
</comment>
<evidence type="ECO:0000313" key="11">
    <source>
        <dbReference type="Proteomes" id="UP000605253"/>
    </source>
</evidence>
<comment type="caution">
    <text evidence="10">The sequence shown here is derived from an EMBL/GenBank/DDBJ whole genome shotgun (WGS) entry which is preliminary data.</text>
</comment>
<dbReference type="RefSeq" id="WP_345258738.1">
    <property type="nucleotide sequence ID" value="NZ_BAABJF010000011.1"/>
</dbReference>
<dbReference type="InterPro" id="IPR010920">
    <property type="entry name" value="LSM_dom_sf"/>
</dbReference>
<evidence type="ECO:0000256" key="5">
    <source>
        <dbReference type="ARBA" id="ARBA00022989"/>
    </source>
</evidence>
<dbReference type="Pfam" id="PF00924">
    <property type="entry name" value="MS_channel_2nd"/>
    <property type="match status" value="1"/>
</dbReference>
<gene>
    <name evidence="10" type="ORF">GCM10011365_03730</name>
</gene>
<evidence type="ECO:0000256" key="3">
    <source>
        <dbReference type="ARBA" id="ARBA00022475"/>
    </source>
</evidence>
<evidence type="ECO:0000256" key="2">
    <source>
        <dbReference type="ARBA" id="ARBA00008017"/>
    </source>
</evidence>
<comment type="subcellular location">
    <subcellularLocation>
        <location evidence="1">Cell membrane</location>
        <topology evidence="1">Multi-pass membrane protein</topology>
    </subcellularLocation>
</comment>
<keyword evidence="5 7" id="KW-1133">Transmembrane helix</keyword>
<name>A0A917CE66_9GAMM</name>
<dbReference type="SUPFAM" id="SSF82689">
    <property type="entry name" value="Mechanosensitive channel protein MscS (YggB), C-terminal domain"/>
    <property type="match status" value="1"/>
</dbReference>
<evidence type="ECO:0000256" key="6">
    <source>
        <dbReference type="ARBA" id="ARBA00023136"/>
    </source>
</evidence>
<evidence type="ECO:0000259" key="8">
    <source>
        <dbReference type="Pfam" id="PF00924"/>
    </source>
</evidence>
<dbReference type="InterPro" id="IPR049278">
    <property type="entry name" value="MS_channel_C"/>
</dbReference>
<dbReference type="AlphaFoldDB" id="A0A917CE66"/>
<dbReference type="PANTHER" id="PTHR30347:SF1">
    <property type="entry name" value="MECHANOSENSITIVE CHANNEL MSCK"/>
    <property type="match status" value="1"/>
</dbReference>
<feature type="transmembrane region" description="Helical" evidence="7">
    <location>
        <begin position="20"/>
        <end position="45"/>
    </location>
</feature>
<dbReference type="Gene3D" id="3.30.70.100">
    <property type="match status" value="1"/>
</dbReference>
<dbReference type="GO" id="GO:0008381">
    <property type="term" value="F:mechanosensitive monoatomic ion channel activity"/>
    <property type="evidence" value="ECO:0007669"/>
    <property type="project" value="UniProtKB-ARBA"/>
</dbReference>
<dbReference type="Pfam" id="PF21082">
    <property type="entry name" value="MS_channel_3rd"/>
    <property type="match status" value="1"/>
</dbReference>
<dbReference type="InterPro" id="IPR006685">
    <property type="entry name" value="MscS_channel_2nd"/>
</dbReference>
<dbReference type="SUPFAM" id="SSF82861">
    <property type="entry name" value="Mechanosensitive channel protein MscS (YggB), transmembrane region"/>
    <property type="match status" value="1"/>
</dbReference>
<dbReference type="InterPro" id="IPR011014">
    <property type="entry name" value="MscS_channel_TM-2"/>
</dbReference>
<feature type="domain" description="Mechanosensitive ion channel MscS" evidence="8">
    <location>
        <begin position="106"/>
        <end position="172"/>
    </location>
</feature>
<feature type="domain" description="Mechanosensitive ion channel MscS C-terminal" evidence="9">
    <location>
        <begin position="182"/>
        <end position="263"/>
    </location>
</feature>
<dbReference type="SUPFAM" id="SSF50182">
    <property type="entry name" value="Sm-like ribonucleoproteins"/>
    <property type="match status" value="1"/>
</dbReference>
<evidence type="ECO:0000256" key="1">
    <source>
        <dbReference type="ARBA" id="ARBA00004651"/>
    </source>
</evidence>
<dbReference type="GO" id="GO:0005886">
    <property type="term" value="C:plasma membrane"/>
    <property type="evidence" value="ECO:0007669"/>
    <property type="project" value="UniProtKB-SubCell"/>
</dbReference>
<protein>
    <submittedName>
        <fullName evidence="10">Mechanosensitive ion channel protein</fullName>
    </submittedName>
</protein>
<evidence type="ECO:0000313" key="10">
    <source>
        <dbReference type="EMBL" id="GGF85930.1"/>
    </source>
</evidence>
<evidence type="ECO:0000256" key="7">
    <source>
        <dbReference type="SAM" id="Phobius"/>
    </source>
</evidence>
<keyword evidence="4 7" id="KW-0812">Transmembrane</keyword>
<dbReference type="Gene3D" id="2.30.30.60">
    <property type="match status" value="1"/>
</dbReference>
<evidence type="ECO:0000256" key="4">
    <source>
        <dbReference type="ARBA" id="ARBA00022692"/>
    </source>
</evidence>
<accession>A0A917CE66</accession>